<name>A0A1T5LMR9_9MICO</name>
<reference evidence="1 2" key="1">
    <citation type="submission" date="2017-02" db="EMBL/GenBank/DDBJ databases">
        <authorList>
            <person name="Peterson S.W."/>
        </authorList>
    </citation>
    <scope>NUCLEOTIDE SEQUENCE [LARGE SCALE GENOMIC DNA]</scope>
    <source>
        <strain evidence="1 2">DSM 21481</strain>
    </source>
</reference>
<sequence length="318" mass="35296">MRAADPYGYLLVHFVEDRAGHGERVHLSLSEGDDPLRWRRLRGGEPVLESRRGTTGVRDPHLVRRPDGAGFHLVATDLRVWRPEGPDWEEFGRHGSRDVVVWDSPDLLSWSPPRHVTVAPPNAGMAWAPEVFYDQDTGVFVVHFAAALYAEDDPLHEGEIVPRIMTTTTRDLRGFTPPEPYLELPGGVIDMTVVRAGGEVHRFAKQGDDAPGSWQVFHQVGASFFHPAFRTLATGLGQGFGPAVEGPLVFPTHDGSRWYLWVDQYGRSPQGYRALTTTDIASGEWEPVPDGELQLPANTKHGAVLPLLRGEWKGLARL</sequence>
<dbReference type="EMBL" id="FUZQ01000006">
    <property type="protein sequence ID" value="SKC76768.1"/>
    <property type="molecule type" value="Genomic_DNA"/>
</dbReference>
<dbReference type="InterPro" id="IPR050727">
    <property type="entry name" value="GH43_arabinanases"/>
</dbReference>
<dbReference type="RefSeq" id="WP_079575980.1">
    <property type="nucleotide sequence ID" value="NZ_FUZQ01000006.1"/>
</dbReference>
<gene>
    <name evidence="1" type="ORF">SAMN04324258_3636</name>
</gene>
<dbReference type="InterPro" id="IPR023296">
    <property type="entry name" value="Glyco_hydro_beta-prop_sf"/>
</dbReference>
<evidence type="ECO:0000313" key="2">
    <source>
        <dbReference type="Proteomes" id="UP000189777"/>
    </source>
</evidence>
<dbReference type="AlphaFoldDB" id="A0A1T5LMR9"/>
<dbReference type="OrthoDB" id="9758923at2"/>
<dbReference type="Gene3D" id="2.115.10.20">
    <property type="entry name" value="Glycosyl hydrolase domain, family 43"/>
    <property type="match status" value="1"/>
</dbReference>
<dbReference type="SUPFAM" id="SSF75005">
    <property type="entry name" value="Arabinanase/levansucrase/invertase"/>
    <property type="match status" value="1"/>
</dbReference>
<evidence type="ECO:0000313" key="1">
    <source>
        <dbReference type="EMBL" id="SKC76768.1"/>
    </source>
</evidence>
<organism evidence="1 2">
    <name type="scientific">Krasilnikoviella flava</name>
    <dbReference type="NCBI Taxonomy" id="526729"/>
    <lineage>
        <taxon>Bacteria</taxon>
        <taxon>Bacillati</taxon>
        <taxon>Actinomycetota</taxon>
        <taxon>Actinomycetes</taxon>
        <taxon>Micrococcales</taxon>
        <taxon>Promicromonosporaceae</taxon>
        <taxon>Krasilnikoviella</taxon>
    </lineage>
</organism>
<dbReference type="Proteomes" id="UP000189777">
    <property type="component" value="Unassembled WGS sequence"/>
</dbReference>
<protein>
    <recommendedName>
        <fullName evidence="3">Glycosyl hydrolases family 43</fullName>
    </recommendedName>
</protein>
<evidence type="ECO:0008006" key="3">
    <source>
        <dbReference type="Google" id="ProtNLM"/>
    </source>
</evidence>
<proteinExistence type="predicted"/>
<dbReference type="STRING" id="526729.SAMN04324258_3636"/>
<dbReference type="PANTHER" id="PTHR43301:SF3">
    <property type="entry name" value="ARABINAN ENDO-1,5-ALPHA-L-ARABINOSIDASE A-RELATED"/>
    <property type="match status" value="1"/>
</dbReference>
<dbReference type="PANTHER" id="PTHR43301">
    <property type="entry name" value="ARABINAN ENDO-1,5-ALPHA-L-ARABINOSIDASE"/>
    <property type="match status" value="1"/>
</dbReference>
<accession>A0A1T5LMR9</accession>
<keyword evidence="2" id="KW-1185">Reference proteome</keyword>
<dbReference type="CDD" id="cd08983">
    <property type="entry name" value="GH43_Bt3655-like"/>
    <property type="match status" value="1"/>
</dbReference>